<keyword evidence="5 7" id="KW-0472">Membrane</keyword>
<evidence type="ECO:0000256" key="1">
    <source>
        <dbReference type="ARBA" id="ARBA00004606"/>
    </source>
</evidence>
<dbReference type="STRING" id="230819.A0A5C3KU02"/>
<dbReference type="Proteomes" id="UP000307440">
    <property type="component" value="Unassembled WGS sequence"/>
</dbReference>
<dbReference type="PANTHER" id="PTHR12270">
    <property type="entry name" value="GLYCOSYLTRANSFERASE-RELATED"/>
    <property type="match status" value="1"/>
</dbReference>
<dbReference type="GO" id="GO:0035269">
    <property type="term" value="P:protein O-linked glycosylation via mannose"/>
    <property type="evidence" value="ECO:0007669"/>
    <property type="project" value="TreeGrafter"/>
</dbReference>
<keyword evidence="6" id="KW-0325">Glycoprotein</keyword>
<evidence type="ECO:0000256" key="6">
    <source>
        <dbReference type="ARBA" id="ARBA00023180"/>
    </source>
</evidence>
<evidence type="ECO:0000256" key="5">
    <source>
        <dbReference type="ARBA" id="ARBA00023136"/>
    </source>
</evidence>
<evidence type="ECO:0008006" key="10">
    <source>
        <dbReference type="Google" id="ProtNLM"/>
    </source>
</evidence>
<sequence length="352" mass="40884">MYKLSRVAYLSVVSYVGFSVLYTTRTIFSSIYPTVASSHGPSVNNPIRIAKETWEKDRSVTKLDYRISDDRLLDSHLAQPLDILNASLPTMTEASRSISSDDILFSKAFSTSMRPSHVVPYFYKASGPFAEDEVTITSIITSDRLDVFSRLVERYQGPISVTFHVKNDTMVPKILDSLQKIYTASEHMRRYVDIHLVLDSFDRQFNTWRNIARLFARTDFVMMLDIDFYLCTDFRTTLRDNAWLRQKLEEGLSAFVVPAFEYTNPREEKVYSTFPQTKSELLPLINTGTIDMFHASWKPGHNNTNYAKFYSAIPGDIYKITEYQSAYEPYIIFKKAGPPCYVRRKIRRLWWQ</sequence>
<keyword evidence="2 7" id="KW-0812">Transmembrane</keyword>
<evidence type="ECO:0000256" key="4">
    <source>
        <dbReference type="ARBA" id="ARBA00022989"/>
    </source>
</evidence>
<reference evidence="8 9" key="1">
    <citation type="journal article" date="2019" name="Nat. Ecol. Evol.">
        <title>Megaphylogeny resolves global patterns of mushroom evolution.</title>
        <authorList>
            <person name="Varga T."/>
            <person name="Krizsan K."/>
            <person name="Foldi C."/>
            <person name="Dima B."/>
            <person name="Sanchez-Garcia M."/>
            <person name="Sanchez-Ramirez S."/>
            <person name="Szollosi G.J."/>
            <person name="Szarkandi J.G."/>
            <person name="Papp V."/>
            <person name="Albert L."/>
            <person name="Andreopoulos W."/>
            <person name="Angelini C."/>
            <person name="Antonin V."/>
            <person name="Barry K.W."/>
            <person name="Bougher N.L."/>
            <person name="Buchanan P."/>
            <person name="Buyck B."/>
            <person name="Bense V."/>
            <person name="Catcheside P."/>
            <person name="Chovatia M."/>
            <person name="Cooper J."/>
            <person name="Damon W."/>
            <person name="Desjardin D."/>
            <person name="Finy P."/>
            <person name="Geml J."/>
            <person name="Haridas S."/>
            <person name="Hughes K."/>
            <person name="Justo A."/>
            <person name="Karasinski D."/>
            <person name="Kautmanova I."/>
            <person name="Kiss B."/>
            <person name="Kocsube S."/>
            <person name="Kotiranta H."/>
            <person name="LaButti K.M."/>
            <person name="Lechner B.E."/>
            <person name="Liimatainen K."/>
            <person name="Lipzen A."/>
            <person name="Lukacs Z."/>
            <person name="Mihaltcheva S."/>
            <person name="Morgado L.N."/>
            <person name="Niskanen T."/>
            <person name="Noordeloos M.E."/>
            <person name="Ohm R.A."/>
            <person name="Ortiz-Santana B."/>
            <person name="Ovrebo C."/>
            <person name="Racz N."/>
            <person name="Riley R."/>
            <person name="Savchenko A."/>
            <person name="Shiryaev A."/>
            <person name="Soop K."/>
            <person name="Spirin V."/>
            <person name="Szebenyi C."/>
            <person name="Tomsovsky M."/>
            <person name="Tulloss R.E."/>
            <person name="Uehling J."/>
            <person name="Grigoriev I.V."/>
            <person name="Vagvolgyi C."/>
            <person name="Papp T."/>
            <person name="Martin F.M."/>
            <person name="Miettinen O."/>
            <person name="Hibbett D.S."/>
            <person name="Nagy L.G."/>
        </authorList>
    </citation>
    <scope>NUCLEOTIDE SEQUENCE [LARGE SCALE GENOMIC DNA]</scope>
    <source>
        <strain evidence="8 9">CBS 121175</strain>
    </source>
</reference>
<name>A0A5C3KU02_COPMA</name>
<keyword evidence="9" id="KW-1185">Reference proteome</keyword>
<dbReference type="EMBL" id="ML210209">
    <property type="protein sequence ID" value="TFK23936.1"/>
    <property type="molecule type" value="Genomic_DNA"/>
</dbReference>
<keyword evidence="4 7" id="KW-1133">Transmembrane helix</keyword>
<organism evidence="8 9">
    <name type="scientific">Coprinopsis marcescibilis</name>
    <name type="common">Agaric fungus</name>
    <name type="synonym">Psathyrella marcescibilis</name>
    <dbReference type="NCBI Taxonomy" id="230819"/>
    <lineage>
        <taxon>Eukaryota</taxon>
        <taxon>Fungi</taxon>
        <taxon>Dikarya</taxon>
        <taxon>Basidiomycota</taxon>
        <taxon>Agaricomycotina</taxon>
        <taxon>Agaricomycetes</taxon>
        <taxon>Agaricomycetidae</taxon>
        <taxon>Agaricales</taxon>
        <taxon>Agaricineae</taxon>
        <taxon>Psathyrellaceae</taxon>
        <taxon>Coprinopsis</taxon>
    </lineage>
</organism>
<evidence type="ECO:0000256" key="7">
    <source>
        <dbReference type="SAM" id="Phobius"/>
    </source>
</evidence>
<evidence type="ECO:0000256" key="3">
    <source>
        <dbReference type="ARBA" id="ARBA00022968"/>
    </source>
</evidence>
<accession>A0A5C3KU02</accession>
<feature type="transmembrane region" description="Helical" evidence="7">
    <location>
        <begin position="7"/>
        <end position="28"/>
    </location>
</feature>
<keyword evidence="3" id="KW-0735">Signal-anchor</keyword>
<dbReference type="PANTHER" id="PTHR12270:SF25">
    <property type="entry name" value="GLYCOSYLTRANSFERASE-LIKE PROTEIN LARGE"/>
    <property type="match status" value="1"/>
</dbReference>
<evidence type="ECO:0000313" key="8">
    <source>
        <dbReference type="EMBL" id="TFK23936.1"/>
    </source>
</evidence>
<evidence type="ECO:0000256" key="2">
    <source>
        <dbReference type="ARBA" id="ARBA00022692"/>
    </source>
</evidence>
<dbReference type="AlphaFoldDB" id="A0A5C3KU02"/>
<dbReference type="OrthoDB" id="411524at2759"/>
<dbReference type="GO" id="GO:0015020">
    <property type="term" value="F:glucuronosyltransferase activity"/>
    <property type="evidence" value="ECO:0007669"/>
    <property type="project" value="TreeGrafter"/>
</dbReference>
<dbReference type="Pfam" id="PF13896">
    <property type="entry name" value="Glyco_transf_49"/>
    <property type="match status" value="2"/>
</dbReference>
<dbReference type="GO" id="GO:0016020">
    <property type="term" value="C:membrane"/>
    <property type="evidence" value="ECO:0007669"/>
    <property type="project" value="UniProtKB-SubCell"/>
</dbReference>
<comment type="subcellular location">
    <subcellularLocation>
        <location evidence="1">Membrane</location>
        <topology evidence="1">Single-pass type II membrane protein</topology>
    </subcellularLocation>
</comment>
<proteinExistence type="predicted"/>
<dbReference type="InterPro" id="IPR051292">
    <property type="entry name" value="Xyl/GlcA_transferase"/>
</dbReference>
<protein>
    <recommendedName>
        <fullName evidence="10">Glycosyltransferase family 49 protein</fullName>
    </recommendedName>
</protein>
<gene>
    <name evidence="8" type="ORF">FA15DRAFT_743291</name>
</gene>
<dbReference type="GO" id="GO:0042285">
    <property type="term" value="F:xylosyltransferase activity"/>
    <property type="evidence" value="ECO:0007669"/>
    <property type="project" value="TreeGrafter"/>
</dbReference>
<evidence type="ECO:0000313" key="9">
    <source>
        <dbReference type="Proteomes" id="UP000307440"/>
    </source>
</evidence>